<dbReference type="AlphaFoldDB" id="A0A2P2PS67"/>
<name>A0A2P2PS67_RHIMU</name>
<evidence type="ECO:0000313" key="1">
    <source>
        <dbReference type="EMBL" id="MBX57551.1"/>
    </source>
</evidence>
<organism evidence="1">
    <name type="scientific">Rhizophora mucronata</name>
    <name type="common">Asiatic mangrove</name>
    <dbReference type="NCBI Taxonomy" id="61149"/>
    <lineage>
        <taxon>Eukaryota</taxon>
        <taxon>Viridiplantae</taxon>
        <taxon>Streptophyta</taxon>
        <taxon>Embryophyta</taxon>
        <taxon>Tracheophyta</taxon>
        <taxon>Spermatophyta</taxon>
        <taxon>Magnoliopsida</taxon>
        <taxon>eudicotyledons</taxon>
        <taxon>Gunneridae</taxon>
        <taxon>Pentapetalae</taxon>
        <taxon>rosids</taxon>
        <taxon>fabids</taxon>
        <taxon>Malpighiales</taxon>
        <taxon>Rhizophoraceae</taxon>
        <taxon>Rhizophora</taxon>
    </lineage>
</organism>
<dbReference type="EMBL" id="GGEC01077067">
    <property type="protein sequence ID" value="MBX57551.1"/>
    <property type="molecule type" value="Transcribed_RNA"/>
</dbReference>
<protein>
    <submittedName>
        <fullName evidence="1">Uncharacterized protein</fullName>
    </submittedName>
</protein>
<proteinExistence type="predicted"/>
<accession>A0A2P2PS67</accession>
<reference evidence="1" key="1">
    <citation type="submission" date="2018-02" db="EMBL/GenBank/DDBJ databases">
        <title>Rhizophora mucronata_Transcriptome.</title>
        <authorList>
            <person name="Meera S.P."/>
            <person name="Sreeshan A."/>
            <person name="Augustine A."/>
        </authorList>
    </citation>
    <scope>NUCLEOTIDE SEQUENCE</scope>
    <source>
        <tissue evidence="1">Leaf</tissue>
    </source>
</reference>
<sequence length="40" mass="4739">MNLRFCLIVHRVLTREFLSILIIKKTALKKSHSTKKSKKK</sequence>